<name>A0A1C4GZ46_9GAMM</name>
<dbReference type="InterPro" id="IPR020615">
    <property type="entry name" value="Thiolase_acyl_enz_int_AS"/>
</dbReference>
<comment type="catalytic activity">
    <reaction evidence="10">
        <text>succinyl-CoA + acetyl-CoA = 3-oxoadipyl-CoA + CoA</text>
        <dbReference type="Rhea" id="RHEA:19481"/>
        <dbReference type="ChEBI" id="CHEBI:57287"/>
        <dbReference type="ChEBI" id="CHEBI:57288"/>
        <dbReference type="ChEBI" id="CHEBI:57292"/>
        <dbReference type="ChEBI" id="CHEBI:57348"/>
        <dbReference type="EC" id="2.3.1.174"/>
    </reaction>
</comment>
<dbReference type="PANTHER" id="PTHR18919:SF107">
    <property type="entry name" value="ACETYL-COA ACETYLTRANSFERASE, CYTOSOLIC"/>
    <property type="match status" value="1"/>
</dbReference>
<reference evidence="15" key="1">
    <citation type="submission" date="2016-08" db="EMBL/GenBank/DDBJ databases">
        <authorList>
            <person name="Seilhamer J.J."/>
        </authorList>
    </citation>
    <scope>NUCLEOTIDE SEQUENCE [LARGE SCALE GENOMIC DNA]</scope>
    <source>
        <strain evidence="15">ANC 4874</strain>
    </source>
</reference>
<dbReference type="Pfam" id="PF02803">
    <property type="entry name" value="Thiolase_C"/>
    <property type="match status" value="1"/>
</dbReference>
<dbReference type="FunFam" id="3.40.47.10:FF:000010">
    <property type="entry name" value="Acetyl-CoA acetyltransferase (Thiolase)"/>
    <property type="match status" value="1"/>
</dbReference>
<keyword evidence="7" id="KW-0058">Aromatic hydrocarbons catabolism</keyword>
<evidence type="ECO:0000256" key="6">
    <source>
        <dbReference type="ARBA" id="ARBA00022679"/>
    </source>
</evidence>
<dbReference type="PANTHER" id="PTHR18919">
    <property type="entry name" value="ACETYL-COA C-ACYLTRANSFERASE"/>
    <property type="match status" value="1"/>
</dbReference>
<dbReference type="InterPro" id="IPR016039">
    <property type="entry name" value="Thiolase-like"/>
</dbReference>
<evidence type="ECO:0000256" key="5">
    <source>
        <dbReference type="ARBA" id="ARBA00016181"/>
    </source>
</evidence>
<comment type="pathway">
    <text evidence="2">Aromatic compound metabolism; beta-ketoadipate pathway; acetyl-CoA and succinyl-CoA from 3-oxoadipate: step 2/2.</text>
</comment>
<dbReference type="InterPro" id="IPR020616">
    <property type="entry name" value="Thiolase_N"/>
</dbReference>
<dbReference type="OrthoDB" id="9764638at2"/>
<dbReference type="InterPro" id="IPR012793">
    <property type="entry name" value="PcaF"/>
</dbReference>
<dbReference type="InterPro" id="IPR002155">
    <property type="entry name" value="Thiolase"/>
</dbReference>
<dbReference type="PIRSF" id="PIRSF000429">
    <property type="entry name" value="Ac-CoA_Ac_transf"/>
    <property type="match status" value="1"/>
</dbReference>
<feature type="active site" description="Acyl-thioester intermediate" evidence="11">
    <location>
        <position position="90"/>
    </location>
</feature>
<evidence type="ECO:0000256" key="4">
    <source>
        <dbReference type="ARBA" id="ARBA00012233"/>
    </source>
</evidence>
<dbReference type="InterPro" id="IPR020610">
    <property type="entry name" value="Thiolase_AS"/>
</dbReference>
<evidence type="ECO:0000313" key="15">
    <source>
        <dbReference type="EMBL" id="SCC73426.1"/>
    </source>
</evidence>
<keyword evidence="8 12" id="KW-0012">Acyltransferase</keyword>
<dbReference type="Proteomes" id="UP000243661">
    <property type="component" value="Unassembled WGS sequence"/>
</dbReference>
<feature type="domain" description="Thiolase N-terminal" evidence="13">
    <location>
        <begin position="5"/>
        <end position="267"/>
    </location>
</feature>
<dbReference type="Pfam" id="PF00108">
    <property type="entry name" value="Thiolase_N"/>
    <property type="match status" value="1"/>
</dbReference>
<accession>A0A1C4GZ46</accession>
<dbReference type="RefSeq" id="WP_092721204.1">
    <property type="nucleotide sequence ID" value="NZ_FMBK01000026.1"/>
</dbReference>
<evidence type="ECO:0000259" key="13">
    <source>
        <dbReference type="Pfam" id="PF00108"/>
    </source>
</evidence>
<dbReference type="EMBL" id="FMBK01000026">
    <property type="protein sequence ID" value="SCC73426.1"/>
    <property type="molecule type" value="Genomic_DNA"/>
</dbReference>
<evidence type="ECO:0000256" key="9">
    <source>
        <dbReference type="ARBA" id="ARBA00041222"/>
    </source>
</evidence>
<evidence type="ECO:0000256" key="2">
    <source>
        <dbReference type="ARBA" id="ARBA00005071"/>
    </source>
</evidence>
<dbReference type="InterPro" id="IPR020617">
    <property type="entry name" value="Thiolase_C"/>
</dbReference>
<organism evidence="15">
    <name type="scientific">Acinetobacter albensis</name>
    <dbReference type="NCBI Taxonomy" id="1673609"/>
    <lineage>
        <taxon>Bacteria</taxon>
        <taxon>Pseudomonadati</taxon>
        <taxon>Pseudomonadota</taxon>
        <taxon>Gammaproteobacteria</taxon>
        <taxon>Moraxellales</taxon>
        <taxon>Moraxellaceae</taxon>
        <taxon>Acinetobacter</taxon>
    </lineage>
</organism>
<comment type="similarity">
    <text evidence="3 12">Belongs to the thiolase-like superfamily. Thiolase family.</text>
</comment>
<dbReference type="CDD" id="cd00751">
    <property type="entry name" value="thiolase"/>
    <property type="match status" value="1"/>
</dbReference>
<dbReference type="InterPro" id="IPR020613">
    <property type="entry name" value="Thiolase_CS"/>
</dbReference>
<dbReference type="Gene3D" id="3.40.47.10">
    <property type="match status" value="1"/>
</dbReference>
<evidence type="ECO:0000256" key="11">
    <source>
        <dbReference type="PIRSR" id="PIRSR000429-1"/>
    </source>
</evidence>
<gene>
    <name evidence="15" type="ORF">GA0116959_1261</name>
</gene>
<dbReference type="PROSITE" id="PS00737">
    <property type="entry name" value="THIOLASE_2"/>
    <property type="match status" value="1"/>
</dbReference>
<feature type="non-terminal residue" evidence="15">
    <location>
        <position position="394"/>
    </location>
</feature>
<evidence type="ECO:0000256" key="3">
    <source>
        <dbReference type="ARBA" id="ARBA00010982"/>
    </source>
</evidence>
<dbReference type="GO" id="GO:0033812">
    <property type="term" value="F:3-oxoadipyl-CoA thiolase activity"/>
    <property type="evidence" value="ECO:0007669"/>
    <property type="project" value="UniProtKB-EC"/>
</dbReference>
<evidence type="ECO:0000256" key="10">
    <source>
        <dbReference type="ARBA" id="ARBA00048527"/>
    </source>
</evidence>
<dbReference type="AlphaFoldDB" id="A0A1C4GZ46"/>
<sequence length="394" mass="41213">MKNAYIIDAIRTPFGRYAGGLAPVRTDDLGAVPIKALMQRNPAVNWELVDDVIYGCANQAGEDNRNVGRMSALLAGVPYQVPATTVNRLCGSSLDAVAMAARAIKAGEADLIIAGGVESMSRAPLVMGKSEGAYGRAQKLEDTTMGWRFINPKLKEMYGVETMPQTAENVATQFNINRADQDQFALSSQQRTAAAQARGFFDKEIIPVTIPQRKGEPVVITQDEHPRATTIEALTKLKSVVKAEGSVTAGNASGINDGAAALLIASDDAIEKYGLKARAKIIGATTVGVEPRIMGFAPAPAIKKLLAQTGLTLEQMDVIELNEAFAAQALAVTRDLGLADGAEHVNPNGGAIALGHPLGASGARLVTTALNQLEATGGTYALCSMCIGVGQGIA</sequence>
<dbReference type="NCBIfam" id="TIGR02430">
    <property type="entry name" value="pcaF"/>
    <property type="match status" value="1"/>
</dbReference>
<feature type="active site" description="Proton acceptor" evidence="11">
    <location>
        <position position="356"/>
    </location>
</feature>
<proteinExistence type="inferred from homology"/>
<dbReference type="PROSITE" id="PS00099">
    <property type="entry name" value="THIOLASE_3"/>
    <property type="match status" value="1"/>
</dbReference>
<evidence type="ECO:0000259" key="14">
    <source>
        <dbReference type="Pfam" id="PF02803"/>
    </source>
</evidence>
<protein>
    <recommendedName>
        <fullName evidence="5">Beta-ketoadipyl-CoA thiolase</fullName>
        <ecNumber evidence="4">2.3.1.174</ecNumber>
    </recommendedName>
    <alternativeName>
        <fullName evidence="9">3-oxoadipyl-CoA thiolase</fullName>
    </alternativeName>
</protein>
<evidence type="ECO:0000256" key="1">
    <source>
        <dbReference type="ARBA" id="ARBA00003720"/>
    </source>
</evidence>
<dbReference type="PROSITE" id="PS00098">
    <property type="entry name" value="THIOLASE_1"/>
    <property type="match status" value="1"/>
</dbReference>
<evidence type="ECO:0000256" key="7">
    <source>
        <dbReference type="ARBA" id="ARBA00022797"/>
    </source>
</evidence>
<comment type="function">
    <text evidence="1">Catalyzes thiolytic cleavage of beta-ketoadipyl-CoA to succinyl-CoA and acetyl-CoA.</text>
</comment>
<dbReference type="NCBIfam" id="TIGR01930">
    <property type="entry name" value="AcCoA-C-Actrans"/>
    <property type="match status" value="1"/>
</dbReference>
<evidence type="ECO:0000256" key="8">
    <source>
        <dbReference type="ARBA" id="ARBA00023315"/>
    </source>
</evidence>
<dbReference type="EC" id="2.3.1.174" evidence="4"/>
<evidence type="ECO:0000256" key="12">
    <source>
        <dbReference type="RuleBase" id="RU003557"/>
    </source>
</evidence>
<feature type="domain" description="Thiolase C-terminal" evidence="14">
    <location>
        <begin position="276"/>
        <end position="394"/>
    </location>
</feature>
<dbReference type="NCBIfam" id="NF006551">
    <property type="entry name" value="PRK09050.1"/>
    <property type="match status" value="1"/>
</dbReference>
<dbReference type="GO" id="GO:0019619">
    <property type="term" value="P:3,4-dihydroxybenzoate catabolic process"/>
    <property type="evidence" value="ECO:0007669"/>
    <property type="project" value="InterPro"/>
</dbReference>
<dbReference type="SUPFAM" id="SSF53901">
    <property type="entry name" value="Thiolase-like"/>
    <property type="match status" value="2"/>
</dbReference>
<feature type="active site" description="Proton acceptor" evidence="11">
    <location>
        <position position="386"/>
    </location>
</feature>
<keyword evidence="6 12" id="KW-0808">Transferase</keyword>